<dbReference type="InterPro" id="IPR001611">
    <property type="entry name" value="Leu-rich_rpt"/>
</dbReference>
<accession>A0A9P1DE42</accession>
<dbReference type="PANTHER" id="PTHR24111">
    <property type="entry name" value="LEUCINE-RICH REPEAT-CONTAINING PROTEIN 34"/>
    <property type="match status" value="1"/>
</dbReference>
<keyword evidence="1" id="KW-0677">Repeat</keyword>
<comment type="caution">
    <text evidence="2">The sequence shown here is derived from an EMBL/GenBank/DDBJ whole genome shotgun (WGS) entry which is preliminary data.</text>
</comment>
<proteinExistence type="predicted"/>
<evidence type="ECO:0000313" key="3">
    <source>
        <dbReference type="EMBL" id="CAL1161147.1"/>
    </source>
</evidence>
<evidence type="ECO:0000256" key="1">
    <source>
        <dbReference type="ARBA" id="ARBA00022737"/>
    </source>
</evidence>
<dbReference type="InterPro" id="IPR032675">
    <property type="entry name" value="LRR_dom_sf"/>
</dbReference>
<keyword evidence="5" id="KW-1185">Reference proteome</keyword>
<reference evidence="3" key="2">
    <citation type="submission" date="2024-04" db="EMBL/GenBank/DDBJ databases">
        <authorList>
            <person name="Chen Y."/>
            <person name="Shah S."/>
            <person name="Dougan E. K."/>
            <person name="Thang M."/>
            <person name="Chan C."/>
        </authorList>
    </citation>
    <scope>NUCLEOTIDE SEQUENCE [LARGE SCALE GENOMIC DNA]</scope>
</reference>
<dbReference type="OrthoDB" id="120976at2759"/>
<dbReference type="InterPro" id="IPR052201">
    <property type="entry name" value="LRR-containing_regulator"/>
</dbReference>
<dbReference type="PANTHER" id="PTHR24111:SF0">
    <property type="entry name" value="LEUCINE-RICH REPEAT-CONTAINING PROTEIN"/>
    <property type="match status" value="1"/>
</dbReference>
<dbReference type="EMBL" id="CAMXCT030004121">
    <property type="protein sequence ID" value="CAL4795084.1"/>
    <property type="molecule type" value="Genomic_DNA"/>
</dbReference>
<dbReference type="Gene3D" id="3.80.10.10">
    <property type="entry name" value="Ribonuclease Inhibitor"/>
    <property type="match status" value="2"/>
</dbReference>
<protein>
    <submittedName>
        <fullName evidence="4">Protein NLRC3</fullName>
    </submittedName>
</protein>
<evidence type="ECO:0000313" key="2">
    <source>
        <dbReference type="EMBL" id="CAI4007772.1"/>
    </source>
</evidence>
<gene>
    <name evidence="2" type="ORF">C1SCF055_LOCUS33299</name>
</gene>
<name>A0A9P1DE42_9DINO</name>
<dbReference type="Proteomes" id="UP001152797">
    <property type="component" value="Unassembled WGS sequence"/>
</dbReference>
<evidence type="ECO:0000313" key="4">
    <source>
        <dbReference type="EMBL" id="CAL4795084.1"/>
    </source>
</evidence>
<dbReference type="EMBL" id="CAMXCT010004121">
    <property type="protein sequence ID" value="CAI4007772.1"/>
    <property type="molecule type" value="Genomic_DNA"/>
</dbReference>
<evidence type="ECO:0000313" key="5">
    <source>
        <dbReference type="Proteomes" id="UP001152797"/>
    </source>
</evidence>
<sequence>MSDSGHSRVSQDLTGQSLGNTGAVVLADALRGNSSLRSLCLRWNSIQESGASALALALKDSQLRSLDAFCNSFGNSGVLHLARALEGHPYLTDLDLGWNSVGDEGAAALADFLTKNVTLCDLGLEQNLIKEKGAKMLAEALQQSNLLKLRLNGNPLGEAGVQAFEMVRPDVDMFNSARSHGKEIPKTDESERAFRLSLGFNAFGAGKAGCEERAGSNDDPADL</sequence>
<organism evidence="2">
    <name type="scientific">Cladocopium goreaui</name>
    <dbReference type="NCBI Taxonomy" id="2562237"/>
    <lineage>
        <taxon>Eukaryota</taxon>
        <taxon>Sar</taxon>
        <taxon>Alveolata</taxon>
        <taxon>Dinophyceae</taxon>
        <taxon>Suessiales</taxon>
        <taxon>Symbiodiniaceae</taxon>
        <taxon>Cladocopium</taxon>
    </lineage>
</organism>
<dbReference type="SMART" id="SM00368">
    <property type="entry name" value="LRR_RI"/>
    <property type="match status" value="5"/>
</dbReference>
<dbReference type="SUPFAM" id="SSF52047">
    <property type="entry name" value="RNI-like"/>
    <property type="match status" value="1"/>
</dbReference>
<dbReference type="EMBL" id="CAMXCT020004121">
    <property type="protein sequence ID" value="CAL1161147.1"/>
    <property type="molecule type" value="Genomic_DNA"/>
</dbReference>
<dbReference type="AlphaFoldDB" id="A0A9P1DE42"/>
<reference evidence="2" key="1">
    <citation type="submission" date="2022-10" db="EMBL/GenBank/DDBJ databases">
        <authorList>
            <person name="Chen Y."/>
            <person name="Dougan E. K."/>
            <person name="Chan C."/>
            <person name="Rhodes N."/>
            <person name="Thang M."/>
        </authorList>
    </citation>
    <scope>NUCLEOTIDE SEQUENCE</scope>
</reference>
<dbReference type="Pfam" id="PF13516">
    <property type="entry name" value="LRR_6"/>
    <property type="match status" value="3"/>
</dbReference>